<keyword evidence="1 2" id="KW-0103">Bromodomain</keyword>
<protein>
    <recommendedName>
        <fullName evidence="5">Bromo domain-containing protein</fullName>
    </recommendedName>
</protein>
<name>A0AAV7JK82_9METZ</name>
<dbReference type="EMBL" id="JAKMXF010000321">
    <property type="protein sequence ID" value="KAI6649367.1"/>
    <property type="molecule type" value="Genomic_DNA"/>
</dbReference>
<evidence type="ECO:0000256" key="3">
    <source>
        <dbReference type="SAM" id="MobiDB-lite"/>
    </source>
</evidence>
<dbReference type="PROSITE" id="PS50014">
    <property type="entry name" value="BROMODOMAIN_2"/>
    <property type="match status" value="1"/>
</dbReference>
<dbReference type="InterPro" id="IPR001487">
    <property type="entry name" value="Bromodomain"/>
</dbReference>
<evidence type="ECO:0000313" key="7">
    <source>
        <dbReference type="Proteomes" id="UP001165289"/>
    </source>
</evidence>
<proteinExistence type="predicted"/>
<gene>
    <name evidence="6" type="ORF">LOD99_11733</name>
</gene>
<comment type="caution">
    <text evidence="6">The sequence shown here is derived from an EMBL/GenBank/DDBJ whole genome shotgun (WGS) entry which is preliminary data.</text>
</comment>
<feature type="region of interest" description="Disordered" evidence="3">
    <location>
        <begin position="148"/>
        <end position="222"/>
    </location>
</feature>
<dbReference type="GO" id="GO:0035267">
    <property type="term" value="C:NuA4 histone acetyltransferase complex"/>
    <property type="evidence" value="ECO:0007669"/>
    <property type="project" value="TreeGrafter"/>
</dbReference>
<dbReference type="SUPFAM" id="SSF47370">
    <property type="entry name" value="Bromodomain"/>
    <property type="match status" value="1"/>
</dbReference>
<dbReference type="SMART" id="SM00297">
    <property type="entry name" value="BROMO"/>
    <property type="match status" value="1"/>
</dbReference>
<dbReference type="PANTHER" id="PTHR15398">
    <property type="entry name" value="BROMODOMAIN-CONTAINING PROTEIN 8"/>
    <property type="match status" value="1"/>
</dbReference>
<keyword evidence="4" id="KW-0732">Signal</keyword>
<evidence type="ECO:0000256" key="1">
    <source>
        <dbReference type="ARBA" id="ARBA00023117"/>
    </source>
</evidence>
<evidence type="ECO:0000313" key="6">
    <source>
        <dbReference type="EMBL" id="KAI6649367.1"/>
    </source>
</evidence>
<evidence type="ECO:0000256" key="2">
    <source>
        <dbReference type="PROSITE-ProRule" id="PRU00035"/>
    </source>
</evidence>
<feature type="domain" description="Bromo" evidence="5">
    <location>
        <begin position="286"/>
        <end position="356"/>
    </location>
</feature>
<dbReference type="PRINTS" id="PR00503">
    <property type="entry name" value="BROMODOMAIN"/>
</dbReference>
<dbReference type="AlphaFoldDB" id="A0AAV7JK82"/>
<dbReference type="PANTHER" id="PTHR15398:SF4">
    <property type="entry name" value="BROMODOMAIN-CONTAINING PROTEIN 8 ISOFORM X1"/>
    <property type="match status" value="1"/>
</dbReference>
<evidence type="ECO:0000256" key="4">
    <source>
        <dbReference type="SAM" id="SignalP"/>
    </source>
</evidence>
<organism evidence="6 7">
    <name type="scientific">Oopsacas minuta</name>
    <dbReference type="NCBI Taxonomy" id="111878"/>
    <lineage>
        <taxon>Eukaryota</taxon>
        <taxon>Metazoa</taxon>
        <taxon>Porifera</taxon>
        <taxon>Hexactinellida</taxon>
        <taxon>Hexasterophora</taxon>
        <taxon>Lyssacinosida</taxon>
        <taxon>Leucopsacidae</taxon>
        <taxon>Oopsacas</taxon>
    </lineage>
</organism>
<feature type="signal peptide" evidence="4">
    <location>
        <begin position="1"/>
        <end position="23"/>
    </location>
</feature>
<dbReference type="InterPro" id="IPR036427">
    <property type="entry name" value="Bromodomain-like_sf"/>
</dbReference>
<evidence type="ECO:0000259" key="5">
    <source>
        <dbReference type="PROSITE" id="PS50014"/>
    </source>
</evidence>
<accession>A0AAV7JK82</accession>
<dbReference type="Pfam" id="PF00439">
    <property type="entry name" value="Bromodomain"/>
    <property type="match status" value="1"/>
</dbReference>
<dbReference type="Proteomes" id="UP001165289">
    <property type="component" value="Unassembled WGS sequence"/>
</dbReference>
<feature type="compositionally biased region" description="Low complexity" evidence="3">
    <location>
        <begin position="153"/>
        <end position="165"/>
    </location>
</feature>
<feature type="chain" id="PRO_5043361481" description="Bromo domain-containing protein" evidence="4">
    <location>
        <begin position="24"/>
        <end position="427"/>
    </location>
</feature>
<sequence>MTKWVTQSRLLLLSAVMKHGTEDWGIVNDVIKTYLSNRSIQSCLTADMCKIEYESLVSGQDQPGSSFDISLQDKLVNELKRLRIEEIESQLAICKQKYLNVFQDKQLIETGRLNGQNSDILSEIEKQGNDFDLKVFCNERGIRLKAEKEIKSTSKNTNKSKANKTPANDKDQKSKLPMIVTIPTSQLPPPSHQERPAVPATSSRRGERSYTPDTQSLNIGSPCCTETSRDIESKSDFSFPSQPRHNRSIMQIPIKDCILTKIEQEAGASGIKTWRKAILLVWREATQHKYANVFLNPVTNDEAPGYRNIVKHPLDLNTIKRNVESGKTNTTREFQRDMMLLFINAIMYNRSDQVVTNMAQEMLFDVVESIESFIDTQLKLHKQRDLGLDDEGRISGMKTRRARRATREEEIVGLAKRTRFESHKNRN</sequence>
<dbReference type="Gene3D" id="1.20.920.10">
    <property type="entry name" value="Bromodomain-like"/>
    <property type="match status" value="1"/>
</dbReference>
<reference evidence="6 7" key="1">
    <citation type="journal article" date="2023" name="BMC Biol.">
        <title>The compact genome of the sponge Oopsacas minuta (Hexactinellida) is lacking key metazoan core genes.</title>
        <authorList>
            <person name="Santini S."/>
            <person name="Schenkelaars Q."/>
            <person name="Jourda C."/>
            <person name="Duchesne M."/>
            <person name="Belahbib H."/>
            <person name="Rocher C."/>
            <person name="Selva M."/>
            <person name="Riesgo A."/>
            <person name="Vervoort M."/>
            <person name="Leys S.P."/>
            <person name="Kodjabachian L."/>
            <person name="Le Bivic A."/>
            <person name="Borchiellini C."/>
            <person name="Claverie J.M."/>
            <person name="Renard E."/>
        </authorList>
    </citation>
    <scope>NUCLEOTIDE SEQUENCE [LARGE SCALE GENOMIC DNA]</scope>
    <source>
        <strain evidence="6">SPO-2</strain>
    </source>
</reference>
<keyword evidence="7" id="KW-1185">Reference proteome</keyword>